<dbReference type="InParanoid" id="A0A165FW04"/>
<evidence type="ECO:0000313" key="2">
    <source>
        <dbReference type="Proteomes" id="UP000076632"/>
    </source>
</evidence>
<dbReference type="EMBL" id="KV407461">
    <property type="protein sequence ID" value="KZF21447.1"/>
    <property type="molecule type" value="Genomic_DNA"/>
</dbReference>
<evidence type="ECO:0000313" key="1">
    <source>
        <dbReference type="EMBL" id="KZF21447.1"/>
    </source>
</evidence>
<dbReference type="Proteomes" id="UP000076632">
    <property type="component" value="Unassembled WGS sequence"/>
</dbReference>
<dbReference type="AlphaFoldDB" id="A0A165FW04"/>
<dbReference type="RefSeq" id="XP_018187002.1">
    <property type="nucleotide sequence ID" value="XM_018329501.1"/>
</dbReference>
<reference evidence="1 2" key="1">
    <citation type="journal article" date="2016" name="Fungal Biol.">
        <title>The genome of Xylona heveae provides a window into fungal endophytism.</title>
        <authorList>
            <person name="Gazis R."/>
            <person name="Kuo A."/>
            <person name="Riley R."/>
            <person name="LaButti K."/>
            <person name="Lipzen A."/>
            <person name="Lin J."/>
            <person name="Amirebrahimi M."/>
            <person name="Hesse C.N."/>
            <person name="Spatafora J.W."/>
            <person name="Henrissat B."/>
            <person name="Hainaut M."/>
            <person name="Grigoriev I.V."/>
            <person name="Hibbett D.S."/>
        </authorList>
    </citation>
    <scope>NUCLEOTIDE SEQUENCE [LARGE SCALE GENOMIC DNA]</scope>
    <source>
        <strain evidence="1 2">TC161</strain>
    </source>
</reference>
<dbReference type="GeneID" id="28894638"/>
<gene>
    <name evidence="1" type="ORF">L228DRAFT_172940</name>
</gene>
<organism evidence="1 2">
    <name type="scientific">Xylona heveae (strain CBS 132557 / TC161)</name>
    <dbReference type="NCBI Taxonomy" id="1328760"/>
    <lineage>
        <taxon>Eukaryota</taxon>
        <taxon>Fungi</taxon>
        <taxon>Dikarya</taxon>
        <taxon>Ascomycota</taxon>
        <taxon>Pezizomycotina</taxon>
        <taxon>Xylonomycetes</taxon>
        <taxon>Xylonales</taxon>
        <taxon>Xylonaceae</taxon>
        <taxon>Xylona</taxon>
    </lineage>
</organism>
<keyword evidence="2" id="KW-1185">Reference proteome</keyword>
<sequence>MYRYMEKLHRGELIKGERVSTVTIASLTAAVDYYVCRFDFRRTYRLSVSGPFNSYYLGTIAGCIVNRARGKLLFRIIQRYYAGKGLMISSKNRSEEAVQMRMPGSHDILTRVSYQDLCFGPFFLLQFTVLQFSLRDSIGFPGVRLDKTFYFILFYFLFFSF</sequence>
<name>A0A165FW04_XYLHT</name>
<proteinExistence type="predicted"/>
<protein>
    <submittedName>
        <fullName evidence="1">Uncharacterized protein</fullName>
    </submittedName>
</protein>
<accession>A0A165FW04</accession>